<evidence type="ECO:0000256" key="1">
    <source>
        <dbReference type="SAM" id="MobiDB-lite"/>
    </source>
</evidence>
<protein>
    <submittedName>
        <fullName evidence="2">Uncharacterized protein</fullName>
    </submittedName>
</protein>
<evidence type="ECO:0000313" key="3">
    <source>
        <dbReference type="Proteomes" id="UP000054481"/>
    </source>
</evidence>
<feature type="region of interest" description="Disordered" evidence="1">
    <location>
        <begin position="1"/>
        <end position="63"/>
    </location>
</feature>
<dbReference type="AlphaFoldDB" id="A0A0F7ZLS5"/>
<evidence type="ECO:0000313" key="2">
    <source>
        <dbReference type="EMBL" id="KJZ71420.1"/>
    </source>
</evidence>
<proteinExistence type="predicted"/>
<reference evidence="2 3" key="1">
    <citation type="journal article" date="2014" name="Genome Biol. Evol.">
        <title>Comparative genomics and transcriptomics analyses reveal divergent lifestyle features of nematode endoparasitic fungus Hirsutella minnesotensis.</title>
        <authorList>
            <person name="Lai Y."/>
            <person name="Liu K."/>
            <person name="Zhang X."/>
            <person name="Zhang X."/>
            <person name="Li K."/>
            <person name="Wang N."/>
            <person name="Shu C."/>
            <person name="Wu Y."/>
            <person name="Wang C."/>
            <person name="Bushley K.E."/>
            <person name="Xiang M."/>
            <person name="Liu X."/>
        </authorList>
    </citation>
    <scope>NUCLEOTIDE SEQUENCE [LARGE SCALE GENOMIC DNA]</scope>
    <source>
        <strain evidence="2 3">3608</strain>
    </source>
</reference>
<name>A0A0F7ZLS5_9HYPO</name>
<feature type="compositionally biased region" description="Low complexity" evidence="1">
    <location>
        <begin position="36"/>
        <end position="58"/>
    </location>
</feature>
<keyword evidence="3" id="KW-1185">Reference proteome</keyword>
<feature type="compositionally biased region" description="Polar residues" evidence="1">
    <location>
        <begin position="1"/>
        <end position="20"/>
    </location>
</feature>
<sequence>MDYLNTSESASANDAQTSFPLSGDSVEDVPALDFDSSTLSSDSTATSSSMTTPSSRSTLNPQAPWFDLSSSPAVANLPPFENAFLPPYELPQQCGLTVNHDLKWMIIGMASRVDALELAVSTSNLQLGQIHEGLSELLKRPHEGQEMLREMDNLKKSLKEIFKSLIYHFVGGEGIEDVDMEPPKAG</sequence>
<dbReference type="OrthoDB" id="4933551at2759"/>
<dbReference type="Proteomes" id="UP000054481">
    <property type="component" value="Unassembled WGS sequence"/>
</dbReference>
<dbReference type="EMBL" id="KQ030575">
    <property type="protein sequence ID" value="KJZ71420.1"/>
    <property type="molecule type" value="Genomic_DNA"/>
</dbReference>
<gene>
    <name evidence="2" type="ORF">HIM_09208</name>
</gene>
<organism evidence="2 3">
    <name type="scientific">Hirsutella minnesotensis 3608</name>
    <dbReference type="NCBI Taxonomy" id="1043627"/>
    <lineage>
        <taxon>Eukaryota</taxon>
        <taxon>Fungi</taxon>
        <taxon>Dikarya</taxon>
        <taxon>Ascomycota</taxon>
        <taxon>Pezizomycotina</taxon>
        <taxon>Sordariomycetes</taxon>
        <taxon>Hypocreomycetidae</taxon>
        <taxon>Hypocreales</taxon>
        <taxon>Ophiocordycipitaceae</taxon>
        <taxon>Hirsutella</taxon>
    </lineage>
</organism>
<accession>A0A0F7ZLS5</accession>